<keyword evidence="3 7" id="KW-0812">Transmembrane</keyword>
<evidence type="ECO:0000256" key="5">
    <source>
        <dbReference type="ARBA" id="ARBA00023136"/>
    </source>
</evidence>
<dbReference type="InterPro" id="IPR018966">
    <property type="entry name" value="VTC_domain"/>
</dbReference>
<protein>
    <submittedName>
        <fullName evidence="9">VTC domain-domain-containing protein</fullName>
    </submittedName>
</protein>
<evidence type="ECO:0000256" key="2">
    <source>
        <dbReference type="ARBA" id="ARBA00022554"/>
    </source>
</evidence>
<dbReference type="Pfam" id="PF09359">
    <property type="entry name" value="VTC"/>
    <property type="match status" value="1"/>
</dbReference>
<dbReference type="PANTHER" id="PTHR46140:SF1">
    <property type="entry name" value="VACUOLAR TRANSPORTER CHAPERONE COMPLEX SUBUNIT 4-RELATED"/>
    <property type="match status" value="1"/>
</dbReference>
<keyword evidence="5 7" id="KW-0472">Membrane</keyword>
<dbReference type="OrthoDB" id="6493944at2759"/>
<dbReference type="Proteomes" id="UP000242180">
    <property type="component" value="Unassembled WGS sequence"/>
</dbReference>
<evidence type="ECO:0000256" key="6">
    <source>
        <dbReference type="SAM" id="MobiDB-lite"/>
    </source>
</evidence>
<keyword evidence="10" id="KW-1185">Reference proteome</keyword>
<evidence type="ECO:0000256" key="1">
    <source>
        <dbReference type="ARBA" id="ARBA00004128"/>
    </source>
</evidence>
<comment type="caution">
    <text evidence="9">The sequence shown here is derived from an EMBL/GenBank/DDBJ whole genome shotgun (WGS) entry which is preliminary data.</text>
</comment>
<dbReference type="GO" id="GO:0005774">
    <property type="term" value="C:vacuolar membrane"/>
    <property type="evidence" value="ECO:0007669"/>
    <property type="project" value="UniProtKB-SubCell"/>
</dbReference>
<gene>
    <name evidence="9" type="ORF">BCR43DRAFT_557959</name>
</gene>
<dbReference type="Pfam" id="PF02656">
    <property type="entry name" value="DUF202"/>
    <property type="match status" value="1"/>
</dbReference>
<reference evidence="9 10" key="1">
    <citation type="submission" date="2016-07" db="EMBL/GenBank/DDBJ databases">
        <title>Pervasive Adenine N6-methylation of Active Genes in Fungi.</title>
        <authorList>
            <consortium name="DOE Joint Genome Institute"/>
            <person name="Mondo S.J."/>
            <person name="Dannebaum R.O."/>
            <person name="Kuo R.C."/>
            <person name="Labutti K."/>
            <person name="Haridas S."/>
            <person name="Kuo A."/>
            <person name="Salamov A."/>
            <person name="Ahrendt S.R."/>
            <person name="Lipzen A."/>
            <person name="Sullivan W."/>
            <person name="Andreopoulos W.B."/>
            <person name="Clum A."/>
            <person name="Lindquist E."/>
            <person name="Daum C."/>
            <person name="Ramamoorthy G.K."/>
            <person name="Gryganskyi A."/>
            <person name="Culley D."/>
            <person name="Magnuson J.K."/>
            <person name="James T.Y."/>
            <person name="O'Malley M.A."/>
            <person name="Stajich J.E."/>
            <person name="Spatafora J.W."/>
            <person name="Visel A."/>
            <person name="Grigoriev I.V."/>
        </authorList>
    </citation>
    <scope>NUCLEOTIDE SEQUENCE [LARGE SCALE GENOMIC DNA]</scope>
    <source>
        <strain evidence="9 10">NRRL 2496</strain>
    </source>
</reference>
<sequence>MHLTSSRQMDHGWRERDELEFVGIFEKELDKVHRFVQSRLDSLEPRVAECEEKLKLLSASYDTIADTLADTVLLVNDLARFVHLNVTGFEKMVKKHDKWTHLDLAKKYRALLKQYPLDKQSQRVDVLIVRISHAHDLCTLHGATRTKKKVIEEECDEEAAAFERATAKYWVHPENITEVKAIIMFHLPVHVYNKKKAYEAEDAAISSVYFDNSNFDLYSDRLERTEGAEAIRFRWYGQETRHVYIERKTHHAPWKNGHSVKDRFRLKEHLVDAYMHGQYTADHLVAESKLNNKQVDHQQHFVAQGIQNSIATKRLHPMCRVYYNRTAFQIPGDQRLRISLDCNMTFVREDGMDGRPRAGTHWRRTDMGIDYPFHGIDESDIHRFPYAVLETKIQTHLGQQTPPWLQTLLDSHLVHEVPRFSKYLHGASQLYREQVPVLPYWLDQLTIDIRKPSAVGVGLSRSLSFQPLINGHHRHSLLGPSHLAIDLPSQGTRTKTKEQPSNHGDTFARLLNYPRFLDERAKKKKHDDPKNAVLPTSRRPPQRVVPMKKTEPKTFFANERTFISWLQFCALLLTVALNLLNNGDHISRIIGAVFIIMSSILCFYALGRYQFRAWQLRTGRFIMRYDDLYGPTVLCVCLVTALLVNFYLRASALTEPQAGSTAPAPAT</sequence>
<evidence type="ECO:0000256" key="4">
    <source>
        <dbReference type="ARBA" id="ARBA00022989"/>
    </source>
</evidence>
<dbReference type="InterPro" id="IPR003807">
    <property type="entry name" value="DUF202"/>
</dbReference>
<evidence type="ECO:0000313" key="10">
    <source>
        <dbReference type="Proteomes" id="UP000242180"/>
    </source>
</evidence>
<dbReference type="Gene3D" id="3.20.100.30">
    <property type="entry name" value="VTC, catalytic tunnel domain"/>
    <property type="match status" value="1"/>
</dbReference>
<proteinExistence type="predicted"/>
<comment type="subcellular location">
    <subcellularLocation>
        <location evidence="1">Vacuole membrane</location>
        <topology evidence="1">Multi-pass membrane protein</topology>
    </subcellularLocation>
</comment>
<evidence type="ECO:0000256" key="7">
    <source>
        <dbReference type="SAM" id="Phobius"/>
    </source>
</evidence>
<organism evidence="9 10">
    <name type="scientific">Syncephalastrum racemosum</name>
    <name type="common">Filamentous fungus</name>
    <dbReference type="NCBI Taxonomy" id="13706"/>
    <lineage>
        <taxon>Eukaryota</taxon>
        <taxon>Fungi</taxon>
        <taxon>Fungi incertae sedis</taxon>
        <taxon>Mucoromycota</taxon>
        <taxon>Mucoromycotina</taxon>
        <taxon>Mucoromycetes</taxon>
        <taxon>Mucorales</taxon>
        <taxon>Syncephalastraceae</taxon>
        <taxon>Syncephalastrum</taxon>
    </lineage>
</organism>
<dbReference type="InterPro" id="IPR051572">
    <property type="entry name" value="VTC_Complex_Subunit"/>
</dbReference>
<keyword evidence="2" id="KW-0926">Vacuole</keyword>
<dbReference type="OMA" id="HKAAWLD"/>
<dbReference type="AlphaFoldDB" id="A0A1X2H877"/>
<evidence type="ECO:0000259" key="8">
    <source>
        <dbReference type="PROSITE" id="PS51382"/>
    </source>
</evidence>
<dbReference type="EMBL" id="MCGN01000007">
    <property type="protein sequence ID" value="ORY94785.1"/>
    <property type="molecule type" value="Genomic_DNA"/>
</dbReference>
<dbReference type="InterPro" id="IPR004331">
    <property type="entry name" value="SPX_dom"/>
</dbReference>
<dbReference type="InParanoid" id="A0A1X2H877"/>
<dbReference type="STRING" id="13706.A0A1X2H877"/>
<dbReference type="PROSITE" id="PS51382">
    <property type="entry name" value="SPX"/>
    <property type="match status" value="1"/>
</dbReference>
<dbReference type="PANTHER" id="PTHR46140">
    <property type="entry name" value="VACUOLAR TRANSPORTER CHAPERONE 1-RELATED"/>
    <property type="match status" value="1"/>
</dbReference>
<evidence type="ECO:0000256" key="3">
    <source>
        <dbReference type="ARBA" id="ARBA00022692"/>
    </source>
</evidence>
<dbReference type="GO" id="GO:0006799">
    <property type="term" value="P:polyphosphate biosynthetic process"/>
    <property type="evidence" value="ECO:0007669"/>
    <property type="project" value="UniProtKB-ARBA"/>
</dbReference>
<feature type="transmembrane region" description="Helical" evidence="7">
    <location>
        <begin position="586"/>
        <end position="607"/>
    </location>
</feature>
<feature type="domain" description="SPX" evidence="8">
    <location>
        <begin position="1"/>
        <end position="110"/>
    </location>
</feature>
<dbReference type="InterPro" id="IPR042267">
    <property type="entry name" value="VTC_sf"/>
</dbReference>
<feature type="transmembrane region" description="Helical" evidence="7">
    <location>
        <begin position="628"/>
        <end position="648"/>
    </location>
</feature>
<feature type="region of interest" description="Disordered" evidence="6">
    <location>
        <begin position="522"/>
        <end position="545"/>
    </location>
</feature>
<accession>A0A1X2H877</accession>
<keyword evidence="4 7" id="KW-1133">Transmembrane helix</keyword>
<name>A0A1X2H877_SYNRA</name>
<evidence type="ECO:0000313" key="9">
    <source>
        <dbReference type="EMBL" id="ORY94785.1"/>
    </source>
</evidence>